<organism evidence="2 3">
    <name type="scientific">Saccharibacillus endophyticus</name>
    <dbReference type="NCBI Taxonomy" id="2060666"/>
    <lineage>
        <taxon>Bacteria</taxon>
        <taxon>Bacillati</taxon>
        <taxon>Bacillota</taxon>
        <taxon>Bacilli</taxon>
        <taxon>Bacillales</taxon>
        <taxon>Paenibacillaceae</taxon>
        <taxon>Saccharibacillus</taxon>
    </lineage>
</organism>
<reference evidence="3" key="1">
    <citation type="journal article" date="2019" name="Int. J. Syst. Evol. Microbiol.">
        <title>The Global Catalogue of Microorganisms (GCM) 10K type strain sequencing project: providing services to taxonomists for standard genome sequencing and annotation.</title>
        <authorList>
            <consortium name="The Broad Institute Genomics Platform"/>
            <consortium name="The Broad Institute Genome Sequencing Center for Infectious Disease"/>
            <person name="Wu L."/>
            <person name="Ma J."/>
        </authorList>
    </citation>
    <scope>NUCLEOTIDE SEQUENCE [LARGE SCALE GENOMIC DNA]</scope>
    <source>
        <strain evidence="3">CCM 8702</strain>
    </source>
</reference>
<keyword evidence="3" id="KW-1185">Reference proteome</keyword>
<dbReference type="Proteomes" id="UP000605427">
    <property type="component" value="Unassembled WGS sequence"/>
</dbReference>
<proteinExistence type="predicted"/>
<comment type="caution">
    <text evidence="2">The sequence shown here is derived from an EMBL/GenBank/DDBJ whole genome shotgun (WGS) entry which is preliminary data.</text>
</comment>
<evidence type="ECO:0000256" key="1">
    <source>
        <dbReference type="SAM" id="MobiDB-lite"/>
    </source>
</evidence>
<accession>A0ABQ2A2G1</accession>
<feature type="region of interest" description="Disordered" evidence="1">
    <location>
        <begin position="1"/>
        <end position="26"/>
    </location>
</feature>
<protein>
    <submittedName>
        <fullName evidence="2">Uncharacterized protein</fullName>
    </submittedName>
</protein>
<name>A0ABQ2A2G1_9BACL</name>
<dbReference type="EMBL" id="BMDD01000004">
    <property type="protein sequence ID" value="GGH83265.1"/>
    <property type="molecule type" value="Genomic_DNA"/>
</dbReference>
<evidence type="ECO:0000313" key="3">
    <source>
        <dbReference type="Proteomes" id="UP000605427"/>
    </source>
</evidence>
<evidence type="ECO:0000313" key="2">
    <source>
        <dbReference type="EMBL" id="GGH83265.1"/>
    </source>
</evidence>
<gene>
    <name evidence="2" type="ORF">GCM10007362_35840</name>
</gene>
<feature type="compositionally biased region" description="Acidic residues" evidence="1">
    <location>
        <begin position="8"/>
        <end position="24"/>
    </location>
</feature>
<sequence length="59" mass="6011">MPAFEAGEAGEADNTADVEVDTENDGSSTLFSALEASFACVGEVQADNDAVTTIMLVAI</sequence>